<dbReference type="CDD" id="cd00947">
    <property type="entry name" value="TBP_aldolase_IIB"/>
    <property type="match status" value="1"/>
</dbReference>
<evidence type="ECO:0000256" key="4">
    <source>
        <dbReference type="ARBA" id="ARBA00005215"/>
    </source>
</evidence>
<evidence type="ECO:0000256" key="10">
    <source>
        <dbReference type="ARBA" id="ARBA00023239"/>
    </source>
</evidence>
<dbReference type="PANTHER" id="PTHR30304">
    <property type="entry name" value="D-TAGATOSE-1,6-BISPHOSPHATE ALDOLASE"/>
    <property type="match status" value="1"/>
</dbReference>
<comment type="pathway">
    <text evidence="4">Carbohydrate biosynthesis; Calvin cycle.</text>
</comment>
<dbReference type="InterPro" id="IPR000771">
    <property type="entry name" value="FBA_II"/>
</dbReference>
<evidence type="ECO:0000256" key="8">
    <source>
        <dbReference type="ARBA" id="ARBA00022833"/>
    </source>
</evidence>
<dbReference type="PROSITE" id="PS00602">
    <property type="entry name" value="ALDOLASE_CLASS_II_1"/>
    <property type="match status" value="1"/>
</dbReference>
<comment type="caution">
    <text evidence="12">The sequence shown here is derived from an EMBL/GenBank/DDBJ whole genome shotgun (WGS) entry which is preliminary data.</text>
</comment>
<dbReference type="PANTHER" id="PTHR30304:SF0">
    <property type="entry name" value="D-TAGATOSE-1,6-BISPHOSPHATE ALDOLASE SUBUNIT GATY-RELATED"/>
    <property type="match status" value="1"/>
</dbReference>
<dbReference type="PIRSF" id="PIRSF001359">
    <property type="entry name" value="F_bP_aldolase_II"/>
    <property type="match status" value="1"/>
</dbReference>
<proteinExistence type="inferred from homology"/>
<dbReference type="InterPro" id="IPR050246">
    <property type="entry name" value="Class_II_FBP_aldolase"/>
</dbReference>
<dbReference type="Proteomes" id="UP001203284">
    <property type="component" value="Unassembled WGS sequence"/>
</dbReference>
<comment type="similarity">
    <text evidence="5 11">Belongs to the class II fructose-bisphosphate aldolase family.</text>
</comment>
<accession>A0ABT0D6Y9</accession>
<evidence type="ECO:0000256" key="3">
    <source>
        <dbReference type="ARBA" id="ARBA00004714"/>
    </source>
</evidence>
<comment type="function">
    <text evidence="2 11">Catalyzes the aldol condensation of dihydroxyacetone phosphate (DHAP or glycerone-phosphate) with glyceraldehyde 3-phosphate (G3P) to form fructose 1,6-bisphosphate (FBP) in gluconeogenesis and the reverse reaction in glycolysis.</text>
</comment>
<organism evidence="12 13">
    <name type="scientific">Ancylobacter crimeensis</name>
    <dbReference type="NCBI Taxonomy" id="2579147"/>
    <lineage>
        <taxon>Bacteria</taxon>
        <taxon>Pseudomonadati</taxon>
        <taxon>Pseudomonadota</taxon>
        <taxon>Alphaproteobacteria</taxon>
        <taxon>Hyphomicrobiales</taxon>
        <taxon>Xanthobacteraceae</taxon>
        <taxon>Ancylobacter</taxon>
    </lineage>
</organism>
<dbReference type="GO" id="GO:0004332">
    <property type="term" value="F:fructose-bisphosphate aldolase activity"/>
    <property type="evidence" value="ECO:0007669"/>
    <property type="project" value="UniProtKB-EC"/>
</dbReference>
<dbReference type="SUPFAM" id="SSF51569">
    <property type="entry name" value="Aldolase"/>
    <property type="match status" value="1"/>
</dbReference>
<evidence type="ECO:0000256" key="7">
    <source>
        <dbReference type="ARBA" id="ARBA00022723"/>
    </source>
</evidence>
<dbReference type="InterPro" id="IPR006412">
    <property type="entry name" value="Fruct_bisP_Calv"/>
</dbReference>
<evidence type="ECO:0000256" key="6">
    <source>
        <dbReference type="ARBA" id="ARBA00022567"/>
    </source>
</evidence>
<dbReference type="Pfam" id="PF01116">
    <property type="entry name" value="F_bP_aldolase"/>
    <property type="match status" value="1"/>
</dbReference>
<dbReference type="Gene3D" id="3.20.20.70">
    <property type="entry name" value="Aldolase class I"/>
    <property type="match status" value="1"/>
</dbReference>
<name>A0ABT0D6Y9_9HYPH</name>
<keyword evidence="8 11" id="KW-0862">Zinc</keyword>
<dbReference type="NCBIfam" id="TIGR00167">
    <property type="entry name" value="cbbA"/>
    <property type="match status" value="1"/>
</dbReference>
<dbReference type="InterPro" id="IPR013785">
    <property type="entry name" value="Aldolase_TIM"/>
</dbReference>
<dbReference type="EMBL" id="JALKCH010000001">
    <property type="protein sequence ID" value="MCK0195705.1"/>
    <property type="molecule type" value="Genomic_DNA"/>
</dbReference>
<dbReference type="RefSeq" id="WP_247026092.1">
    <property type="nucleotide sequence ID" value="NZ_JALKCH010000001.1"/>
</dbReference>
<dbReference type="PROSITE" id="PS00806">
    <property type="entry name" value="ALDOLASE_CLASS_II_2"/>
    <property type="match status" value="1"/>
</dbReference>
<comment type="cofactor">
    <cofactor evidence="11">
        <name>Zn(2+)</name>
        <dbReference type="ChEBI" id="CHEBI:29105"/>
    </cofactor>
    <text evidence="11">One is catalytic and the other provides a structural contribution.</text>
</comment>
<evidence type="ECO:0000313" key="12">
    <source>
        <dbReference type="EMBL" id="MCK0195705.1"/>
    </source>
</evidence>
<evidence type="ECO:0000256" key="11">
    <source>
        <dbReference type="RuleBase" id="RU365019"/>
    </source>
</evidence>
<comment type="catalytic activity">
    <reaction evidence="1 11">
        <text>beta-D-fructose 1,6-bisphosphate = D-glyceraldehyde 3-phosphate + dihydroxyacetone phosphate</text>
        <dbReference type="Rhea" id="RHEA:14729"/>
        <dbReference type="ChEBI" id="CHEBI:32966"/>
        <dbReference type="ChEBI" id="CHEBI:57642"/>
        <dbReference type="ChEBI" id="CHEBI:59776"/>
        <dbReference type="EC" id="4.1.2.13"/>
    </reaction>
</comment>
<reference evidence="12 13" key="1">
    <citation type="submission" date="2022-04" db="EMBL/GenBank/DDBJ databases">
        <authorList>
            <person name="Grouzdev D.S."/>
            <person name="Pantiukh K.S."/>
            <person name="Krutkina M.S."/>
        </authorList>
    </citation>
    <scope>NUCLEOTIDE SEQUENCE [LARGE SCALE GENOMIC DNA]</scope>
    <source>
        <strain evidence="12 13">6x-1</strain>
    </source>
</reference>
<protein>
    <recommendedName>
        <fullName evidence="11">Fructose-1,6-bisphosphate aldolase</fullName>
        <shortName evidence="11">FBP aldolase</shortName>
        <ecNumber evidence="11">4.1.2.13</ecNumber>
    </recommendedName>
</protein>
<keyword evidence="7 11" id="KW-0479">Metal-binding</keyword>
<comment type="pathway">
    <text evidence="3 11">Carbohydrate degradation; glycolysis; D-glyceraldehyde 3-phosphate and glycerone phosphate from D-glucose: step 4/4.</text>
</comment>
<evidence type="ECO:0000313" key="13">
    <source>
        <dbReference type="Proteomes" id="UP001203284"/>
    </source>
</evidence>
<dbReference type="EC" id="4.1.2.13" evidence="11"/>
<dbReference type="NCBIfam" id="TIGR01521">
    <property type="entry name" value="FruBisAldo_II_B"/>
    <property type="match status" value="1"/>
</dbReference>
<evidence type="ECO:0000256" key="1">
    <source>
        <dbReference type="ARBA" id="ARBA00000441"/>
    </source>
</evidence>
<evidence type="ECO:0000256" key="2">
    <source>
        <dbReference type="ARBA" id="ARBA00002181"/>
    </source>
</evidence>
<evidence type="ECO:0000256" key="5">
    <source>
        <dbReference type="ARBA" id="ARBA00005812"/>
    </source>
</evidence>
<keyword evidence="6" id="KW-0113">Calvin cycle</keyword>
<gene>
    <name evidence="12" type="primary">fba</name>
    <name evidence="12" type="ORF">MWN34_02145</name>
</gene>
<evidence type="ECO:0000256" key="9">
    <source>
        <dbReference type="ARBA" id="ARBA00023152"/>
    </source>
</evidence>
<keyword evidence="13" id="KW-1185">Reference proteome</keyword>
<sequence length="348" mass="37285">MALTSLRQILDHAGEHGYGLPAFNVTNLETLLAVMRAADRTDSPVIVQASQSARKYADDTLLSAMFRAAAERFPKVPLCVHQDHGSSPAVCKSAIDYGFTSVMMDGSLMADGKTPASYDYNVDVTAETVRLAHARGVSVEGELGVLGSLETGGGEQEDGHGAVGTLDHSQLLTDPQQASDFVAATGVDALAVAIGTSHGAYKFSRKPAGDLLAMDVIAEIHRRLPHTHLVMHGASTVPEDLQELINANGGHMPKTFGVPLEEVERSIKMGVRKINIDTDLRMALTGSAREYLKANPSSFDIRGMLKPGMKRMEDLCAERLERFGAAGHGARIKVIPLEEMAQRYAVPA</sequence>
<keyword evidence="9 11" id="KW-0324">Glycolysis</keyword>
<keyword evidence="10 11" id="KW-0456">Lyase</keyword>